<dbReference type="PRINTS" id="PR00359">
    <property type="entry name" value="BP450"/>
</dbReference>
<evidence type="ECO:0000256" key="7">
    <source>
        <dbReference type="ARBA" id="ARBA00023033"/>
    </source>
</evidence>
<keyword evidence="5 8" id="KW-0560">Oxidoreductase</keyword>
<dbReference type="SUPFAM" id="SSF48264">
    <property type="entry name" value="Cytochrome P450"/>
    <property type="match status" value="1"/>
</dbReference>
<dbReference type="GO" id="GO:0020037">
    <property type="term" value="F:heme binding"/>
    <property type="evidence" value="ECO:0007669"/>
    <property type="project" value="InterPro"/>
</dbReference>
<evidence type="ECO:0000256" key="4">
    <source>
        <dbReference type="ARBA" id="ARBA00022723"/>
    </source>
</evidence>
<keyword evidence="4 8" id="KW-0479">Metal-binding</keyword>
<reference evidence="10 11" key="1">
    <citation type="submission" date="2019-11" db="EMBL/GenBank/DDBJ databases">
        <title>Nocardia sp. nov. CT2-14 isolated from soil.</title>
        <authorList>
            <person name="Kanchanasin P."/>
            <person name="Tanasupawat S."/>
            <person name="Yuki M."/>
            <person name="Kudo T."/>
        </authorList>
    </citation>
    <scope>NUCLEOTIDE SEQUENCE [LARGE SCALE GENOMIC DNA]</scope>
    <source>
        <strain evidence="10 11">CT2-14</strain>
    </source>
</reference>
<dbReference type="EMBL" id="WMBB01000018">
    <property type="protein sequence ID" value="MTE17007.1"/>
    <property type="molecule type" value="Genomic_DNA"/>
</dbReference>
<feature type="compositionally biased region" description="Basic residues" evidence="9">
    <location>
        <begin position="445"/>
        <end position="461"/>
    </location>
</feature>
<dbReference type="Gene3D" id="1.10.630.10">
    <property type="entry name" value="Cytochrome P450"/>
    <property type="match status" value="1"/>
</dbReference>
<dbReference type="PRINTS" id="PR00385">
    <property type="entry name" value="P450"/>
</dbReference>
<dbReference type="GO" id="GO:0005506">
    <property type="term" value="F:iron ion binding"/>
    <property type="evidence" value="ECO:0007669"/>
    <property type="project" value="InterPro"/>
</dbReference>
<gene>
    <name evidence="10" type="ORF">GLP40_30240</name>
</gene>
<keyword evidence="3 8" id="KW-0349">Heme</keyword>
<dbReference type="InterPro" id="IPR002397">
    <property type="entry name" value="Cyt_P450_B"/>
</dbReference>
<sequence length="471" mass="51706">MGPQSRQAANSQHFHCGNASAAVANQPAALSLSPPLGSPNALPDPCPLCQGGSVEDIDLTDLDRFAHGFPHAVFDHLRAEEPVWWHPPTVHTPDGEGFWVVSRYADIVAVAGDSATYSSERGGERRGGGTLIEDLPVDWAVGVLLNMMDDPRHARVRKLLMPSVAPRTLELIEDDLRQRAAAIVDAALAEGECDFLIDLAAELPLQAVAQLLGVPQEDRHQLFGWANVALDYDDRELGEATARTQRAVAETRAYGARLFTAKTAAPGDDLMSLAAHATIDGQPLTEMEKAMLFSLLIAAGSETTRNSIAIGMLALIERPEVWRTLQADRSQLDGAVEEMLRWASSTSYNRRTATRDTDLGARRIRAGDKVTLWWTSANRDARVFPDPHRFDITRRPNPHLAFGRGGHFCLGSNLARMEMRVVFDALLDRVGTAELTAPVEYTRSNKHTGVRHMPVRLKPRMKTRDGADSER</sequence>
<evidence type="ECO:0000256" key="2">
    <source>
        <dbReference type="ARBA" id="ARBA00010617"/>
    </source>
</evidence>
<evidence type="ECO:0000256" key="3">
    <source>
        <dbReference type="ARBA" id="ARBA00022617"/>
    </source>
</evidence>
<dbReference type="GO" id="GO:0006707">
    <property type="term" value="P:cholesterol catabolic process"/>
    <property type="evidence" value="ECO:0007669"/>
    <property type="project" value="TreeGrafter"/>
</dbReference>
<dbReference type="GO" id="GO:0008395">
    <property type="term" value="F:steroid hydroxylase activity"/>
    <property type="evidence" value="ECO:0007669"/>
    <property type="project" value="TreeGrafter"/>
</dbReference>
<dbReference type="Pfam" id="PF00067">
    <property type="entry name" value="p450"/>
    <property type="match status" value="1"/>
</dbReference>
<evidence type="ECO:0000256" key="9">
    <source>
        <dbReference type="SAM" id="MobiDB-lite"/>
    </source>
</evidence>
<evidence type="ECO:0000313" key="10">
    <source>
        <dbReference type="EMBL" id="MTE17007.1"/>
    </source>
</evidence>
<evidence type="ECO:0000256" key="5">
    <source>
        <dbReference type="ARBA" id="ARBA00023002"/>
    </source>
</evidence>
<keyword evidence="7 8" id="KW-0503">Monooxygenase</keyword>
<comment type="cofactor">
    <cofactor evidence="1">
        <name>heme</name>
        <dbReference type="ChEBI" id="CHEBI:30413"/>
    </cofactor>
</comment>
<dbReference type="Proteomes" id="UP000432464">
    <property type="component" value="Unassembled WGS sequence"/>
</dbReference>
<proteinExistence type="inferred from homology"/>
<evidence type="ECO:0000256" key="6">
    <source>
        <dbReference type="ARBA" id="ARBA00023004"/>
    </source>
</evidence>
<feature type="region of interest" description="Disordered" evidence="9">
    <location>
        <begin position="445"/>
        <end position="471"/>
    </location>
</feature>
<dbReference type="GO" id="GO:0036199">
    <property type="term" value="F:cholest-4-en-3-one 26-monooxygenase activity"/>
    <property type="evidence" value="ECO:0007669"/>
    <property type="project" value="TreeGrafter"/>
</dbReference>
<dbReference type="CDD" id="cd11033">
    <property type="entry name" value="CYP142-like"/>
    <property type="match status" value="1"/>
</dbReference>
<name>A0A6I3L572_9NOCA</name>
<protein>
    <submittedName>
        <fullName evidence="10">Cytochrome P450</fullName>
    </submittedName>
</protein>
<dbReference type="PROSITE" id="PS00086">
    <property type="entry name" value="CYTOCHROME_P450"/>
    <property type="match status" value="1"/>
</dbReference>
<feature type="compositionally biased region" description="Basic and acidic residues" evidence="9">
    <location>
        <begin position="462"/>
        <end position="471"/>
    </location>
</feature>
<comment type="caution">
    <text evidence="10">The sequence shown here is derived from an EMBL/GenBank/DDBJ whole genome shotgun (WGS) entry which is preliminary data.</text>
</comment>
<evidence type="ECO:0000256" key="1">
    <source>
        <dbReference type="ARBA" id="ARBA00001971"/>
    </source>
</evidence>
<keyword evidence="6 8" id="KW-0408">Iron</keyword>
<keyword evidence="11" id="KW-1185">Reference proteome</keyword>
<dbReference type="PANTHER" id="PTHR46696">
    <property type="entry name" value="P450, PUTATIVE (EUROFUNG)-RELATED"/>
    <property type="match status" value="1"/>
</dbReference>
<dbReference type="InterPro" id="IPR017972">
    <property type="entry name" value="Cyt_P450_CS"/>
</dbReference>
<accession>A0A6I3L572</accession>
<evidence type="ECO:0000313" key="11">
    <source>
        <dbReference type="Proteomes" id="UP000432464"/>
    </source>
</evidence>
<dbReference type="AlphaFoldDB" id="A0A6I3L572"/>
<dbReference type="PANTHER" id="PTHR46696:SF4">
    <property type="entry name" value="BIOTIN BIOSYNTHESIS CYTOCHROME P450"/>
    <property type="match status" value="1"/>
</dbReference>
<comment type="similarity">
    <text evidence="2 8">Belongs to the cytochrome P450 family.</text>
</comment>
<dbReference type="FunFam" id="1.10.630.10:FF:000018">
    <property type="entry name" value="Cytochrome P450 monooxygenase"/>
    <property type="match status" value="1"/>
</dbReference>
<organism evidence="10 11">
    <name type="scientific">Nocardia aurantiaca</name>
    <dbReference type="NCBI Taxonomy" id="2675850"/>
    <lineage>
        <taxon>Bacteria</taxon>
        <taxon>Bacillati</taxon>
        <taxon>Actinomycetota</taxon>
        <taxon>Actinomycetes</taxon>
        <taxon>Mycobacteriales</taxon>
        <taxon>Nocardiaceae</taxon>
        <taxon>Nocardia</taxon>
    </lineage>
</organism>
<dbReference type="InterPro" id="IPR001128">
    <property type="entry name" value="Cyt_P450"/>
</dbReference>
<evidence type="ECO:0000256" key="8">
    <source>
        <dbReference type="RuleBase" id="RU000461"/>
    </source>
</evidence>
<dbReference type="InterPro" id="IPR036396">
    <property type="entry name" value="Cyt_P450_sf"/>
</dbReference>